<dbReference type="PROSITE" id="PS00211">
    <property type="entry name" value="ABC_TRANSPORTER_1"/>
    <property type="match status" value="2"/>
</dbReference>
<accession>F7NNT5</accession>
<sequence length="639" mass="71664">MSILKAENLMKAFGVDTLFHSVGFELRRGEKVGLIGANGTGKTTLMRCLLGFVKPDDGQVSLPPGEIIGYVEQAAGQGGGTLYEELRSAYQDLLLCQEKIRRLETAIANRPAGDELDRLMKEYAAAVERFEWGGGYEMENRIRRVAIGLGFTPEDMDRPTAAFSGGQKTRIALARALLRQPDYLFLDEPTNHLDIGMVEWLEAFLAEYPGGVLIISHDRYFLDRVTERTFELENGSLTVYNGGYTEYMIQKTERLAALEASFEKQQAYIAKTQAYINKYRAGIKSKQARGRQSQLDRLERIVLPETAPVLTFQFPTVGECAERVAEADTVTAGYGERIVLNGVSVFIRRGDRAALVGPNGSGKTTFLKLFTGQLTPVKGRIKLGSRVKMGYFDQEHHGLQPDFRVLDELMADFAFSEERARGLLGAFLFRGDDVYRRVGDLSGGEKARLSLLKLMLTGANFLVLDEPTNHLDIPSREAVEDAILAYPGAFLIVSHDRYFLDKIADRVLELDDGRITGYLGSFSDYQEQKEKAVKEAAKQEQELRKSQSNLPAAPEKGKPRSSRQRQQSQEKQLKKLEQEIQELEAQQKVLAEQLNDPATHANPETSRSLAEDYQQVETRLAECYDQWLELQEESAQESI</sequence>
<dbReference type="AlphaFoldDB" id="F7NNT5"/>
<dbReference type="SUPFAM" id="SSF52540">
    <property type="entry name" value="P-loop containing nucleoside triphosphate hydrolases"/>
    <property type="match status" value="2"/>
</dbReference>
<dbReference type="OrthoDB" id="9762369at2"/>
<evidence type="ECO:0000256" key="4">
    <source>
        <dbReference type="SAM" id="MobiDB-lite"/>
    </source>
</evidence>
<keyword evidence="3" id="KW-0067">ATP-binding</keyword>
<dbReference type="GO" id="GO:0005524">
    <property type="term" value="F:ATP binding"/>
    <property type="evidence" value="ECO:0007669"/>
    <property type="project" value="UniProtKB-KW"/>
</dbReference>
<evidence type="ECO:0000259" key="5">
    <source>
        <dbReference type="PROSITE" id="PS50893"/>
    </source>
</evidence>
<dbReference type="SMART" id="SM00382">
    <property type="entry name" value="AAA"/>
    <property type="match status" value="2"/>
</dbReference>
<dbReference type="PROSITE" id="PS50893">
    <property type="entry name" value="ABC_TRANSPORTER_2"/>
    <property type="match status" value="2"/>
</dbReference>
<dbReference type="InterPro" id="IPR037118">
    <property type="entry name" value="Val-tRNA_synth_C_sf"/>
</dbReference>
<reference evidence="6 7" key="1">
    <citation type="journal article" date="2011" name="EMBO J.">
        <title>Structural diversity of bacterial flagellar motors.</title>
        <authorList>
            <person name="Chen S."/>
            <person name="Beeby M."/>
            <person name="Murphy G.E."/>
            <person name="Leadbetter J.R."/>
            <person name="Hendrixson D.R."/>
            <person name="Briegel A."/>
            <person name="Li Z."/>
            <person name="Shi J."/>
            <person name="Tocheva E.I."/>
            <person name="Muller A."/>
            <person name="Dobro M.J."/>
            <person name="Jensen G.J."/>
        </authorList>
    </citation>
    <scope>NUCLEOTIDE SEQUENCE [LARGE SCALE GENOMIC DNA]</scope>
    <source>
        <strain evidence="6 7">DSM 6540</strain>
    </source>
</reference>
<dbReference type="EMBL" id="AFGF01000234">
    <property type="protein sequence ID" value="EGO62269.1"/>
    <property type="molecule type" value="Genomic_DNA"/>
</dbReference>
<dbReference type="InterPro" id="IPR032781">
    <property type="entry name" value="ABC_tran_Xtn"/>
</dbReference>
<protein>
    <submittedName>
        <fullName evidence="6">ABC transporter</fullName>
    </submittedName>
</protein>
<dbReference type="Proteomes" id="UP000003240">
    <property type="component" value="Unassembled WGS sequence"/>
</dbReference>
<evidence type="ECO:0000313" key="7">
    <source>
        <dbReference type="Proteomes" id="UP000003240"/>
    </source>
</evidence>
<dbReference type="InterPro" id="IPR003439">
    <property type="entry name" value="ABC_transporter-like_ATP-bd"/>
</dbReference>
<evidence type="ECO:0000256" key="2">
    <source>
        <dbReference type="ARBA" id="ARBA00022741"/>
    </source>
</evidence>
<dbReference type="eggNOG" id="COG0488">
    <property type="taxonomic scope" value="Bacteria"/>
</dbReference>
<name>F7NNT5_9FIRM</name>
<dbReference type="InterPro" id="IPR051309">
    <property type="entry name" value="ABCF_ATPase"/>
</dbReference>
<feature type="domain" description="ABC transporter" evidence="5">
    <location>
        <begin position="4"/>
        <end position="259"/>
    </location>
</feature>
<keyword evidence="1" id="KW-0677">Repeat</keyword>
<dbReference type="InterPro" id="IPR003593">
    <property type="entry name" value="AAA+_ATPase"/>
</dbReference>
<evidence type="ECO:0000313" key="6">
    <source>
        <dbReference type="EMBL" id="EGO62269.1"/>
    </source>
</evidence>
<feature type="compositionally biased region" description="Basic and acidic residues" evidence="4">
    <location>
        <begin position="535"/>
        <end position="545"/>
    </location>
</feature>
<dbReference type="FunFam" id="3.40.50.300:FF:000309">
    <property type="entry name" value="ABC transporter ATP-binding protein"/>
    <property type="match status" value="1"/>
</dbReference>
<evidence type="ECO:0000256" key="1">
    <source>
        <dbReference type="ARBA" id="ARBA00022737"/>
    </source>
</evidence>
<comment type="caution">
    <text evidence="6">The sequence shown here is derived from an EMBL/GenBank/DDBJ whole genome shotgun (WGS) entry which is preliminary data.</text>
</comment>
<dbReference type="Gene3D" id="1.10.287.380">
    <property type="entry name" value="Valyl-tRNA synthetase, C-terminal domain"/>
    <property type="match status" value="1"/>
</dbReference>
<dbReference type="Pfam" id="PF00005">
    <property type="entry name" value="ABC_tran"/>
    <property type="match status" value="2"/>
</dbReference>
<dbReference type="RefSeq" id="WP_004098902.1">
    <property type="nucleotide sequence ID" value="NZ_AFGF01000234.1"/>
</dbReference>
<gene>
    <name evidence="6" type="ORF">ALO_18882</name>
</gene>
<dbReference type="PANTHER" id="PTHR42855">
    <property type="entry name" value="ABC TRANSPORTER ATP-BINDING SUBUNIT"/>
    <property type="match status" value="1"/>
</dbReference>
<dbReference type="InterPro" id="IPR027417">
    <property type="entry name" value="P-loop_NTPase"/>
</dbReference>
<dbReference type="Pfam" id="PF16326">
    <property type="entry name" value="ABC_tran_CTD"/>
    <property type="match status" value="1"/>
</dbReference>
<dbReference type="Pfam" id="PF12848">
    <property type="entry name" value="ABC_tran_Xtn"/>
    <property type="match status" value="1"/>
</dbReference>
<dbReference type="FunFam" id="3.40.50.300:FF:000011">
    <property type="entry name" value="Putative ABC transporter ATP-binding component"/>
    <property type="match status" value="1"/>
</dbReference>
<dbReference type="STRING" id="1009370.ALO_18882"/>
<organism evidence="6 7">
    <name type="scientific">Acetonema longum DSM 6540</name>
    <dbReference type="NCBI Taxonomy" id="1009370"/>
    <lineage>
        <taxon>Bacteria</taxon>
        <taxon>Bacillati</taxon>
        <taxon>Bacillota</taxon>
        <taxon>Negativicutes</taxon>
        <taxon>Acetonemataceae</taxon>
        <taxon>Acetonema</taxon>
    </lineage>
</organism>
<dbReference type="InterPro" id="IPR032524">
    <property type="entry name" value="ABC_tran_C"/>
</dbReference>
<proteinExistence type="predicted"/>
<dbReference type="Gene3D" id="3.40.50.300">
    <property type="entry name" value="P-loop containing nucleotide triphosphate hydrolases"/>
    <property type="match status" value="2"/>
</dbReference>
<feature type="domain" description="ABC transporter" evidence="5">
    <location>
        <begin position="324"/>
        <end position="537"/>
    </location>
</feature>
<dbReference type="PANTHER" id="PTHR42855:SF2">
    <property type="entry name" value="DRUG RESISTANCE ABC TRANSPORTER,ATP-BINDING PROTEIN"/>
    <property type="match status" value="1"/>
</dbReference>
<keyword evidence="7" id="KW-1185">Reference proteome</keyword>
<keyword evidence="2" id="KW-0547">Nucleotide-binding</keyword>
<dbReference type="InterPro" id="IPR017871">
    <property type="entry name" value="ABC_transporter-like_CS"/>
</dbReference>
<dbReference type="GO" id="GO:0003677">
    <property type="term" value="F:DNA binding"/>
    <property type="evidence" value="ECO:0007669"/>
    <property type="project" value="InterPro"/>
</dbReference>
<evidence type="ECO:0000256" key="3">
    <source>
        <dbReference type="ARBA" id="ARBA00022840"/>
    </source>
</evidence>
<feature type="region of interest" description="Disordered" evidence="4">
    <location>
        <begin position="535"/>
        <end position="613"/>
    </location>
</feature>
<dbReference type="CDD" id="cd03221">
    <property type="entry name" value="ABCF_EF-3"/>
    <property type="match status" value="2"/>
</dbReference>
<dbReference type="GO" id="GO:0016887">
    <property type="term" value="F:ATP hydrolysis activity"/>
    <property type="evidence" value="ECO:0007669"/>
    <property type="project" value="InterPro"/>
</dbReference>